<keyword evidence="4 7" id="KW-0812">Transmembrane</keyword>
<keyword evidence="9" id="KW-1185">Reference proteome</keyword>
<sequence>MTTYGTIPSSAGGSSPLDFISRAKERSRSALATRRPWREMVNAHAFSFPRSIGEAYPRIRTNAGYFAMNYTIIVLLVVFLSLLWHPISLIVFIALMFAWLFLYFLRDDPVELLGRTIDDRYVLIGLSVVTLVLLLLTNATANILISLLIGLAIVLLHSVLRRTDDLFLDEEAAGRGDWYSAVGDAGRSSPGS</sequence>
<keyword evidence="5 7" id="KW-1133">Transmembrane helix</keyword>
<evidence type="ECO:0000313" key="8">
    <source>
        <dbReference type="EMBL" id="PKA51808.1"/>
    </source>
</evidence>
<dbReference type="GO" id="GO:0016192">
    <property type="term" value="P:vesicle-mediated transport"/>
    <property type="evidence" value="ECO:0007669"/>
    <property type="project" value="TreeGrafter"/>
</dbReference>
<organism evidence="8 9">
    <name type="scientific">Apostasia shenzhenica</name>
    <dbReference type="NCBI Taxonomy" id="1088818"/>
    <lineage>
        <taxon>Eukaryota</taxon>
        <taxon>Viridiplantae</taxon>
        <taxon>Streptophyta</taxon>
        <taxon>Embryophyta</taxon>
        <taxon>Tracheophyta</taxon>
        <taxon>Spermatophyta</taxon>
        <taxon>Magnoliopsida</taxon>
        <taxon>Liliopsida</taxon>
        <taxon>Asparagales</taxon>
        <taxon>Orchidaceae</taxon>
        <taxon>Apostasioideae</taxon>
        <taxon>Apostasia</taxon>
    </lineage>
</organism>
<evidence type="ECO:0000256" key="5">
    <source>
        <dbReference type="ARBA" id="ARBA00022989"/>
    </source>
</evidence>
<accession>A0A2I0A8E1</accession>
<keyword evidence="6 7" id="KW-0472">Membrane</keyword>
<dbReference type="PANTHER" id="PTHR19317:SF2">
    <property type="entry name" value="PRA1 FAMILY PROTEIN F2"/>
    <property type="match status" value="1"/>
</dbReference>
<evidence type="ECO:0000256" key="2">
    <source>
        <dbReference type="ARBA" id="ARBA00004141"/>
    </source>
</evidence>
<keyword evidence="7" id="KW-0813">Transport</keyword>
<dbReference type="EMBL" id="KZ452012">
    <property type="protein sequence ID" value="PKA51808.1"/>
    <property type="molecule type" value="Genomic_DNA"/>
</dbReference>
<comment type="subcellular location">
    <subcellularLocation>
        <location evidence="2 7">Membrane</location>
        <topology evidence="2 7">Multi-pass membrane protein</topology>
    </subcellularLocation>
</comment>
<dbReference type="Pfam" id="PF03208">
    <property type="entry name" value="PRA1"/>
    <property type="match status" value="1"/>
</dbReference>
<comment type="similarity">
    <text evidence="3 7">Belongs to the PRA1 family.</text>
</comment>
<evidence type="ECO:0000256" key="6">
    <source>
        <dbReference type="ARBA" id="ARBA00023136"/>
    </source>
</evidence>
<proteinExistence type="inferred from homology"/>
<dbReference type="STRING" id="1088818.A0A2I0A8E1"/>
<dbReference type="GO" id="GO:0005783">
    <property type="term" value="C:endoplasmic reticulum"/>
    <property type="evidence" value="ECO:0007669"/>
    <property type="project" value="TreeGrafter"/>
</dbReference>
<reference evidence="8 9" key="1">
    <citation type="journal article" date="2017" name="Nature">
        <title>The Apostasia genome and the evolution of orchids.</title>
        <authorList>
            <person name="Zhang G.Q."/>
            <person name="Liu K.W."/>
            <person name="Li Z."/>
            <person name="Lohaus R."/>
            <person name="Hsiao Y.Y."/>
            <person name="Niu S.C."/>
            <person name="Wang J.Y."/>
            <person name="Lin Y.C."/>
            <person name="Xu Q."/>
            <person name="Chen L.J."/>
            <person name="Yoshida K."/>
            <person name="Fujiwara S."/>
            <person name="Wang Z.W."/>
            <person name="Zhang Y.Q."/>
            <person name="Mitsuda N."/>
            <person name="Wang M."/>
            <person name="Liu G.H."/>
            <person name="Pecoraro L."/>
            <person name="Huang H.X."/>
            <person name="Xiao X.J."/>
            <person name="Lin M."/>
            <person name="Wu X.Y."/>
            <person name="Wu W.L."/>
            <person name="Chen Y.Y."/>
            <person name="Chang S.B."/>
            <person name="Sakamoto S."/>
            <person name="Ohme-Takagi M."/>
            <person name="Yagi M."/>
            <person name="Zeng S.J."/>
            <person name="Shen C.Y."/>
            <person name="Yeh C.M."/>
            <person name="Luo Y.B."/>
            <person name="Tsai W.C."/>
            <person name="Van de Peer Y."/>
            <person name="Liu Z.J."/>
        </authorList>
    </citation>
    <scope>NUCLEOTIDE SEQUENCE [LARGE SCALE GENOMIC DNA]</scope>
    <source>
        <strain evidence="9">cv. Shenzhen</strain>
        <tissue evidence="8">Stem</tissue>
    </source>
</reference>
<dbReference type="AlphaFoldDB" id="A0A2I0A8E1"/>
<evidence type="ECO:0000256" key="4">
    <source>
        <dbReference type="ARBA" id="ARBA00022692"/>
    </source>
</evidence>
<dbReference type="GO" id="GO:0005794">
    <property type="term" value="C:Golgi apparatus"/>
    <property type="evidence" value="ECO:0007669"/>
    <property type="project" value="TreeGrafter"/>
</dbReference>
<evidence type="ECO:0000256" key="3">
    <source>
        <dbReference type="ARBA" id="ARBA00006483"/>
    </source>
</evidence>
<protein>
    <recommendedName>
        <fullName evidence="7">PRA1 family protein</fullName>
    </recommendedName>
</protein>
<dbReference type="OrthoDB" id="63113at2759"/>
<feature type="transmembrane region" description="Helical" evidence="7">
    <location>
        <begin position="87"/>
        <end position="105"/>
    </location>
</feature>
<dbReference type="GO" id="GO:0016020">
    <property type="term" value="C:membrane"/>
    <property type="evidence" value="ECO:0007669"/>
    <property type="project" value="UniProtKB-SubCell"/>
</dbReference>
<comment type="function">
    <text evidence="1 7">May be involved in both secretory and endocytic intracellular trafficking in the endosomal/prevacuolar compartments.</text>
</comment>
<evidence type="ECO:0000256" key="1">
    <source>
        <dbReference type="ARBA" id="ARBA00002501"/>
    </source>
</evidence>
<feature type="transmembrane region" description="Helical" evidence="7">
    <location>
        <begin position="63"/>
        <end position="81"/>
    </location>
</feature>
<evidence type="ECO:0000256" key="7">
    <source>
        <dbReference type="RuleBase" id="RU363107"/>
    </source>
</evidence>
<gene>
    <name evidence="8" type="primary">PRA1F2</name>
    <name evidence="8" type="ORF">AXF42_Ash008037</name>
</gene>
<name>A0A2I0A8E1_9ASPA</name>
<dbReference type="Proteomes" id="UP000236161">
    <property type="component" value="Unassembled WGS sequence"/>
</dbReference>
<dbReference type="InterPro" id="IPR004895">
    <property type="entry name" value="Prenylated_rab_accept_PRA1"/>
</dbReference>
<feature type="transmembrane region" description="Helical" evidence="7">
    <location>
        <begin position="117"/>
        <end position="137"/>
    </location>
</feature>
<evidence type="ECO:0000313" key="9">
    <source>
        <dbReference type="Proteomes" id="UP000236161"/>
    </source>
</evidence>
<dbReference type="PANTHER" id="PTHR19317">
    <property type="entry name" value="PRENYLATED RAB ACCEPTOR 1-RELATED"/>
    <property type="match status" value="1"/>
</dbReference>